<dbReference type="Gene3D" id="1.10.10.10">
    <property type="entry name" value="Winged helix-like DNA-binding domain superfamily/Winged helix DNA-binding domain"/>
    <property type="match status" value="1"/>
</dbReference>
<protein>
    <submittedName>
        <fullName evidence="5">GntR family transcriptional regulator</fullName>
    </submittedName>
</protein>
<evidence type="ECO:0000256" key="3">
    <source>
        <dbReference type="ARBA" id="ARBA00023163"/>
    </source>
</evidence>
<evidence type="ECO:0000313" key="5">
    <source>
        <dbReference type="EMBL" id="NYZ24014.1"/>
    </source>
</evidence>
<dbReference type="SUPFAM" id="SSF46785">
    <property type="entry name" value="Winged helix' DNA-binding domain"/>
    <property type="match status" value="1"/>
</dbReference>
<dbReference type="Pfam" id="PF00392">
    <property type="entry name" value="GntR"/>
    <property type="match status" value="1"/>
</dbReference>
<dbReference type="SMART" id="SM00895">
    <property type="entry name" value="FCD"/>
    <property type="match status" value="1"/>
</dbReference>
<comment type="caution">
    <text evidence="5">The sequence shown here is derived from an EMBL/GenBank/DDBJ whole genome shotgun (WGS) entry which is preliminary data.</text>
</comment>
<dbReference type="Proteomes" id="UP000584642">
    <property type="component" value="Unassembled WGS sequence"/>
</dbReference>
<organism evidence="5 6">
    <name type="scientific">Azospirillum oleiclasticum</name>
    <dbReference type="NCBI Taxonomy" id="2735135"/>
    <lineage>
        <taxon>Bacteria</taxon>
        <taxon>Pseudomonadati</taxon>
        <taxon>Pseudomonadota</taxon>
        <taxon>Alphaproteobacteria</taxon>
        <taxon>Rhodospirillales</taxon>
        <taxon>Azospirillaceae</taxon>
        <taxon>Azospirillum</taxon>
    </lineage>
</organism>
<dbReference type="Pfam" id="PF07729">
    <property type="entry name" value="FCD"/>
    <property type="match status" value="1"/>
</dbReference>
<sequence length="199" mass="22290">MILHRRLPGGAVVVEGRLADELQISRTPMREALGRLAGEGLLQRSGTRSYVVRKVDATEFFQSMKVRELLEGEAITLADGRVETAVIDSLRADIARMMVAQEQESRHWALDDRLHMLFADHSGNAVLARLITQVRINSRLFEVSSPFRRVKADGEEHLAILDAFAAGNAKEARRLMLRHLRNLQDEAMAILSGRNPTGR</sequence>
<dbReference type="InterPro" id="IPR036390">
    <property type="entry name" value="WH_DNA-bd_sf"/>
</dbReference>
<dbReference type="InterPro" id="IPR036388">
    <property type="entry name" value="WH-like_DNA-bd_sf"/>
</dbReference>
<dbReference type="SUPFAM" id="SSF48008">
    <property type="entry name" value="GntR ligand-binding domain-like"/>
    <property type="match status" value="1"/>
</dbReference>
<keyword evidence="1" id="KW-0805">Transcription regulation</keyword>
<evidence type="ECO:0000256" key="2">
    <source>
        <dbReference type="ARBA" id="ARBA00023125"/>
    </source>
</evidence>
<name>A0ABX2TI51_9PROT</name>
<dbReference type="PROSITE" id="PS50949">
    <property type="entry name" value="HTH_GNTR"/>
    <property type="match status" value="1"/>
</dbReference>
<proteinExistence type="predicted"/>
<dbReference type="EMBL" id="JABFDB010000034">
    <property type="protein sequence ID" value="NYZ24014.1"/>
    <property type="molecule type" value="Genomic_DNA"/>
</dbReference>
<gene>
    <name evidence="5" type="ORF">HND93_30290</name>
</gene>
<dbReference type="PANTHER" id="PTHR43537">
    <property type="entry name" value="TRANSCRIPTIONAL REGULATOR, GNTR FAMILY"/>
    <property type="match status" value="1"/>
</dbReference>
<keyword evidence="3" id="KW-0804">Transcription</keyword>
<dbReference type="PRINTS" id="PR00035">
    <property type="entry name" value="HTHGNTR"/>
</dbReference>
<dbReference type="PANTHER" id="PTHR43537:SF5">
    <property type="entry name" value="UXU OPERON TRANSCRIPTIONAL REGULATOR"/>
    <property type="match status" value="1"/>
</dbReference>
<reference evidence="5 6" key="1">
    <citation type="submission" date="2020-05" db="EMBL/GenBank/DDBJ databases">
        <title>Azospirillum oleiclasticum sp. nov, a nitrogen-fixing and heavy crude oil-emulsifying bacterium isolated from the crude oil of Yumen Oilfield.</title>
        <authorList>
            <person name="Wu D."/>
            <person name="Cai M."/>
            <person name="Zhang X."/>
        </authorList>
    </citation>
    <scope>NUCLEOTIDE SEQUENCE [LARGE SCALE GENOMIC DNA]</scope>
    <source>
        <strain evidence="5 6">ROY-1-1-2</strain>
    </source>
</reference>
<evidence type="ECO:0000256" key="1">
    <source>
        <dbReference type="ARBA" id="ARBA00023015"/>
    </source>
</evidence>
<evidence type="ECO:0000259" key="4">
    <source>
        <dbReference type="PROSITE" id="PS50949"/>
    </source>
</evidence>
<dbReference type="InterPro" id="IPR011711">
    <property type="entry name" value="GntR_C"/>
</dbReference>
<accession>A0ABX2TI51</accession>
<keyword evidence="2" id="KW-0238">DNA-binding</keyword>
<evidence type="ECO:0000313" key="6">
    <source>
        <dbReference type="Proteomes" id="UP000584642"/>
    </source>
</evidence>
<dbReference type="Gene3D" id="1.20.120.530">
    <property type="entry name" value="GntR ligand-binding domain-like"/>
    <property type="match status" value="1"/>
</dbReference>
<keyword evidence="6" id="KW-1185">Reference proteome</keyword>
<feature type="domain" description="HTH gntR-type" evidence="4">
    <location>
        <begin position="1"/>
        <end position="55"/>
    </location>
</feature>
<dbReference type="InterPro" id="IPR008920">
    <property type="entry name" value="TF_FadR/GntR_C"/>
</dbReference>
<dbReference type="InterPro" id="IPR000524">
    <property type="entry name" value="Tscrpt_reg_HTH_GntR"/>
</dbReference>